<sequence>MGASGARVHQYGISVQGRISTEAIDEGVVVQKITVKELFGGYLSKMHVQKLKRKFSQKRN</sequence>
<dbReference type="EMBL" id="CP008746">
    <property type="protein sequence ID" value="AKJ37198.1"/>
    <property type="molecule type" value="Genomic_DNA"/>
</dbReference>
<gene>
    <name evidence="1" type="ORF">MCM1_0072</name>
</gene>
<dbReference type="PATRIC" id="fig|796385.3.peg.82"/>
<dbReference type="GeneID" id="24845588"/>
<dbReference type="AlphaFoldDB" id="A0A0G3CB78"/>
<dbReference type="RefSeq" id="WP_048116419.1">
    <property type="nucleotide sequence ID" value="NZ_CP008746.1"/>
</dbReference>
<evidence type="ECO:0000313" key="2">
    <source>
        <dbReference type="Proteomes" id="UP000035331"/>
    </source>
</evidence>
<dbReference type="Proteomes" id="UP000035331">
    <property type="component" value="Chromosome"/>
</dbReference>
<organism evidence="1 2">
    <name type="scientific">Methanosarcina barkeri CM1</name>
    <dbReference type="NCBI Taxonomy" id="796385"/>
    <lineage>
        <taxon>Archaea</taxon>
        <taxon>Methanobacteriati</taxon>
        <taxon>Methanobacteriota</taxon>
        <taxon>Stenosarchaea group</taxon>
        <taxon>Methanomicrobia</taxon>
        <taxon>Methanosarcinales</taxon>
        <taxon>Methanosarcinaceae</taxon>
        <taxon>Methanosarcina</taxon>
    </lineage>
</organism>
<protein>
    <submittedName>
        <fullName evidence="1">Uncharacterized protein</fullName>
    </submittedName>
</protein>
<reference evidence="1 2" key="2">
    <citation type="journal article" date="2015" name="Stand. Genomic Sci.">
        <title>The complete genome sequence of the rumen methanogen Methanosarcina barkeri CM1.</title>
        <authorList>
            <person name="Lambie S.C."/>
            <person name="Kelly W.J."/>
            <person name="Leahy S.C."/>
            <person name="Li D."/>
            <person name="Reilly K."/>
            <person name="McAllister T.A."/>
            <person name="Valle E.R."/>
            <person name="Attwood G.T."/>
            <person name="Altermann E."/>
        </authorList>
    </citation>
    <scope>NUCLEOTIDE SEQUENCE [LARGE SCALE GENOMIC DNA]</scope>
    <source>
        <strain evidence="1 2">CM1</strain>
    </source>
</reference>
<name>A0A0G3CB78_METBA</name>
<proteinExistence type="predicted"/>
<reference evidence="2" key="1">
    <citation type="submission" date="2014-06" db="EMBL/GenBank/DDBJ databases">
        <title>The complete genome sequence of Methanosarcina barkeri CM1.</title>
        <authorList>
            <consortium name="Pastoral Greenhouse Gas Research Consortium"/>
            <person name="Lambie S.C."/>
            <person name="Leahy S.C."/>
            <person name="Kelly W.J."/>
            <person name="Li D."/>
            <person name="Reilly K."/>
            <person name="Attwood G.T."/>
            <person name="Altermann E."/>
        </authorList>
    </citation>
    <scope>NUCLEOTIDE SEQUENCE [LARGE SCALE GENOMIC DNA]</scope>
    <source>
        <strain evidence="2">CM1</strain>
    </source>
</reference>
<dbReference type="GeneID" id="24883762"/>
<evidence type="ECO:0000313" key="1">
    <source>
        <dbReference type="EMBL" id="AKJ37198.1"/>
    </source>
</evidence>
<accession>A0A0G3CB78</accession>